<keyword evidence="2" id="KW-1133">Transmembrane helix</keyword>
<name>A0A7T1TA95_9ACTN</name>
<gene>
    <name evidence="3" type="ORF">G4Z16_25870</name>
</gene>
<evidence type="ECO:0000313" key="3">
    <source>
        <dbReference type="EMBL" id="QPP09276.1"/>
    </source>
</evidence>
<keyword evidence="4" id="KW-1185">Reference proteome</keyword>
<feature type="region of interest" description="Disordered" evidence="1">
    <location>
        <begin position="194"/>
        <end position="228"/>
    </location>
</feature>
<dbReference type="AlphaFoldDB" id="A0A7T1TA95"/>
<feature type="compositionally biased region" description="Basic and acidic residues" evidence="1">
    <location>
        <begin position="335"/>
        <end position="349"/>
    </location>
</feature>
<feature type="region of interest" description="Disordered" evidence="1">
    <location>
        <begin position="410"/>
        <end position="464"/>
    </location>
</feature>
<dbReference type="EMBL" id="CP048882">
    <property type="protein sequence ID" value="QPP09276.1"/>
    <property type="molecule type" value="Genomic_DNA"/>
</dbReference>
<dbReference type="RefSeq" id="WP_197353052.1">
    <property type="nucleotide sequence ID" value="NZ_CP048882.1"/>
</dbReference>
<evidence type="ECO:0000256" key="1">
    <source>
        <dbReference type="SAM" id="MobiDB-lite"/>
    </source>
</evidence>
<feature type="transmembrane region" description="Helical" evidence="2">
    <location>
        <begin position="27"/>
        <end position="47"/>
    </location>
</feature>
<evidence type="ECO:0000313" key="4">
    <source>
        <dbReference type="Proteomes" id="UP000595046"/>
    </source>
</evidence>
<proteinExistence type="predicted"/>
<organism evidence="3 4">
    <name type="scientific">Streptomyces bathyalis</name>
    <dbReference type="NCBI Taxonomy" id="2710756"/>
    <lineage>
        <taxon>Bacteria</taxon>
        <taxon>Bacillati</taxon>
        <taxon>Actinomycetota</taxon>
        <taxon>Actinomycetes</taxon>
        <taxon>Kitasatosporales</taxon>
        <taxon>Streptomycetaceae</taxon>
        <taxon>Streptomyces</taxon>
    </lineage>
</organism>
<feature type="compositionally biased region" description="Low complexity" evidence="1">
    <location>
        <begin position="432"/>
        <end position="450"/>
    </location>
</feature>
<keyword evidence="2" id="KW-0472">Membrane</keyword>
<reference evidence="4" key="1">
    <citation type="submission" date="2020-02" db="EMBL/GenBank/DDBJ databases">
        <title>Streptomyces sp. ASO4wet.</title>
        <authorList>
            <person name="Risdian C."/>
            <person name="Landwehr W."/>
            <person name="Schupp P."/>
            <person name="Wink J."/>
        </authorList>
    </citation>
    <scope>NUCLEOTIDE SEQUENCE [LARGE SCALE GENOMIC DNA]</scope>
    <source>
        <strain evidence="4">ASO4wet</strain>
    </source>
</reference>
<feature type="compositionally biased region" description="Gly residues" evidence="1">
    <location>
        <begin position="52"/>
        <end position="61"/>
    </location>
</feature>
<sequence>MSTETSPTPGGETSAGGTGVPARRHRLPVIAVAAAVLVAGGGGAWWASTAGPAGGPGGSAGAGDESEPPPLALDGLAPAGQSGEGDRERPGIAPGEPHPQVYRANGELPKGPGTASVYRNPAHVGSASVSALADALGVKGKPERKDGRWIVGEDAESPRGTALIVNDGRMAGNWTYRSADRPVHCARPLPTVPHLDIIPPDDGDAPDSCSSVPGSGKGDPVSEKKAEDAVRPLLKTLKLDKARLDAGVTTGPLRMVTATPEVGGMPAKDWNSTFTVNEDGKVVLGHGNLGELRKGASYPVMSAEETLKHLNKQGAMASGAGTGTIREPWAAEDQAEPRRADPGKPEPGKAEPAPPRSADPGKVRPRKALKVTGAEFGLVTRYTVGKPVLVPSWIYEVKFGGDHTASVAHPAIEPEYLKPAKPAQPGPGSGSGSDADTGSDPGSKPGSGSDQAEEPGSAPAQALTSYAADGRSVKLTFWGGVCDGYKASAEESGSTVKVTVRPKNADPKKVCVKMAKRQTVEVELKKPLGDRKVVDATDGEGLPRK</sequence>
<evidence type="ECO:0008006" key="5">
    <source>
        <dbReference type="Google" id="ProtNLM"/>
    </source>
</evidence>
<accession>A0A7T1TA95</accession>
<dbReference type="KEGG" id="sbat:G4Z16_25870"/>
<protein>
    <recommendedName>
        <fullName evidence="5">Large membrane protein</fullName>
    </recommendedName>
</protein>
<feature type="region of interest" description="Disordered" evidence="1">
    <location>
        <begin position="44"/>
        <end position="115"/>
    </location>
</feature>
<evidence type="ECO:0000256" key="2">
    <source>
        <dbReference type="SAM" id="Phobius"/>
    </source>
</evidence>
<feature type="region of interest" description="Disordered" evidence="1">
    <location>
        <begin position="315"/>
        <end position="368"/>
    </location>
</feature>
<keyword evidence="2" id="KW-0812">Transmembrane</keyword>
<dbReference type="Proteomes" id="UP000595046">
    <property type="component" value="Chromosome"/>
</dbReference>
<feature type="region of interest" description="Disordered" evidence="1">
    <location>
        <begin position="1"/>
        <end position="22"/>
    </location>
</feature>